<name>A0A8H9KV58_9SPHI</name>
<dbReference type="AlphaFoldDB" id="A0A8H9KV58"/>
<reference evidence="3" key="1">
    <citation type="journal article" date="2014" name="Int. J. Syst. Evol. Microbiol.">
        <title>Complete genome sequence of Corynebacterium casei LMG S-19264T (=DSM 44701T), isolated from a smear-ripened cheese.</title>
        <authorList>
            <consortium name="US DOE Joint Genome Institute (JGI-PGF)"/>
            <person name="Walter F."/>
            <person name="Albersmeier A."/>
            <person name="Kalinowski J."/>
            <person name="Ruckert C."/>
        </authorList>
    </citation>
    <scope>NUCLEOTIDE SEQUENCE</scope>
    <source>
        <strain evidence="3">CGMCC 1.15966</strain>
    </source>
</reference>
<keyword evidence="2" id="KW-1133">Transmembrane helix</keyword>
<feature type="region of interest" description="Disordered" evidence="1">
    <location>
        <begin position="83"/>
        <end position="102"/>
    </location>
</feature>
<sequence length="102" mass="11720">MKNSNIKRVLVSIKNKNQDSMKNFGSLLFLYGMLAIILNFFNAVPRILIWIYNWGEGTAWLIKIAFVLVGAALWWFAGKDEVKDEEKDEEKDEAPTDQPSQP</sequence>
<feature type="transmembrane region" description="Helical" evidence="2">
    <location>
        <begin position="28"/>
        <end position="52"/>
    </location>
</feature>
<evidence type="ECO:0000313" key="3">
    <source>
        <dbReference type="EMBL" id="GGE17108.1"/>
    </source>
</evidence>
<accession>A0A8H9KV58</accession>
<dbReference type="EMBL" id="BMKM01000002">
    <property type="protein sequence ID" value="GGE17108.1"/>
    <property type="molecule type" value="Genomic_DNA"/>
</dbReference>
<keyword evidence="2" id="KW-0472">Membrane</keyword>
<evidence type="ECO:0000256" key="1">
    <source>
        <dbReference type="SAM" id="MobiDB-lite"/>
    </source>
</evidence>
<organism evidence="3 4">
    <name type="scientific">Sphingobacterium cellulitidis</name>
    <dbReference type="NCBI Taxonomy" id="1768011"/>
    <lineage>
        <taxon>Bacteria</taxon>
        <taxon>Pseudomonadati</taxon>
        <taxon>Bacteroidota</taxon>
        <taxon>Sphingobacteriia</taxon>
        <taxon>Sphingobacteriales</taxon>
        <taxon>Sphingobacteriaceae</taxon>
        <taxon>Sphingobacterium</taxon>
    </lineage>
</organism>
<evidence type="ECO:0000256" key="2">
    <source>
        <dbReference type="SAM" id="Phobius"/>
    </source>
</evidence>
<dbReference type="Proteomes" id="UP000614460">
    <property type="component" value="Unassembled WGS sequence"/>
</dbReference>
<feature type="transmembrane region" description="Helical" evidence="2">
    <location>
        <begin position="58"/>
        <end position="77"/>
    </location>
</feature>
<gene>
    <name evidence="3" type="ORF">GCM10011516_13530</name>
</gene>
<comment type="caution">
    <text evidence="3">The sequence shown here is derived from an EMBL/GenBank/DDBJ whole genome shotgun (WGS) entry which is preliminary data.</text>
</comment>
<reference evidence="3" key="2">
    <citation type="submission" date="2020-09" db="EMBL/GenBank/DDBJ databases">
        <authorList>
            <person name="Sun Q."/>
            <person name="Zhou Y."/>
        </authorList>
    </citation>
    <scope>NUCLEOTIDE SEQUENCE</scope>
    <source>
        <strain evidence="3">CGMCC 1.15966</strain>
    </source>
</reference>
<protein>
    <submittedName>
        <fullName evidence="3">Uncharacterized protein</fullName>
    </submittedName>
</protein>
<keyword evidence="4" id="KW-1185">Reference proteome</keyword>
<keyword evidence="2" id="KW-0812">Transmembrane</keyword>
<evidence type="ECO:0000313" key="4">
    <source>
        <dbReference type="Proteomes" id="UP000614460"/>
    </source>
</evidence>
<proteinExistence type="predicted"/>